<dbReference type="PANTHER" id="PTHR15837">
    <property type="entry name" value="RAN GUANINE NUCLEOTIDE RELEASE FACTOR"/>
    <property type="match status" value="1"/>
</dbReference>
<feature type="region of interest" description="Disordered" evidence="4">
    <location>
        <begin position="74"/>
        <end position="96"/>
    </location>
</feature>
<comment type="caution">
    <text evidence="5">The sequence shown here is derived from an EMBL/GenBank/DDBJ whole genome shotgun (WGS) entry which is preliminary data.</text>
</comment>
<dbReference type="PANTHER" id="PTHR15837:SF0">
    <property type="entry name" value="RAN GUANINE NUCLEOTIDE RELEASE FACTOR"/>
    <property type="match status" value="1"/>
</dbReference>
<keyword evidence="3" id="KW-0653">Protein transport</keyword>
<dbReference type="GO" id="GO:0031267">
    <property type="term" value="F:small GTPase binding"/>
    <property type="evidence" value="ECO:0007669"/>
    <property type="project" value="TreeGrafter"/>
</dbReference>
<evidence type="ECO:0000256" key="3">
    <source>
        <dbReference type="ARBA" id="ARBA00022927"/>
    </source>
</evidence>
<feature type="compositionally biased region" description="Basic and acidic residues" evidence="4">
    <location>
        <begin position="43"/>
        <end position="52"/>
    </location>
</feature>
<dbReference type="Gene3D" id="3.40.1000.10">
    <property type="entry name" value="Mog1/PsbP, alpha/beta/alpha sandwich"/>
    <property type="match status" value="1"/>
</dbReference>
<dbReference type="Gene3D" id="3.40.50.1010">
    <property type="entry name" value="5'-nuclease"/>
    <property type="match status" value="1"/>
</dbReference>
<feature type="compositionally biased region" description="Polar residues" evidence="4">
    <location>
        <begin position="384"/>
        <end position="397"/>
    </location>
</feature>
<dbReference type="Proteomes" id="UP000653565">
    <property type="component" value="Unassembled WGS sequence"/>
</dbReference>
<sequence>MPSSAETASNWDFTPVLNLLRSPAYNGREQSHLVGHNNLPATFEKDDAKKTANDSSGSYPRLGDFGPLWDLLSRGSSPGVKTEQSQAPRATCAEQPQKCKPIQILKRSIANAKSAEHTIEQTSRPASRPILSSNAYEAQLPEKKAVAENSTACQNSQSKVSDVSSSESSAEAESDGNFSVFDPPLLKKRGAVSFIPPQVCTPTSNAEPCDTPPSSFDELDGSLTAETIKSLPTGPIRVQPIAYKSAADRRVGLLTKLLKKFPEYAEAVAQVGRSPSTKSNDQASRPIHVFVDMSNIMVGFHDSVKLARNIPVKTRIRRLPLSFQNFSLILERGRPAAKRVLVGSDRFAAIDESQKLGYEANILDRVHKVKHVTRRQLKYRKNPRVSSQEGGSGSETNDAPEERWVEQGVDEILHMKILESLVDTDEPATIVLATGDAAEAEYSGGFMKMVERALQRGWNVELVSFSQVTSFAYRRKEFRAKWGKQFRFIALDEFSEELLDIFPALKKENNYVQQDDMATFTEQPFYGGAIQGIIPEGWVDGSALREIPDHQELFLSPTTLSSFIVEVNQRVTQEQALSTLDTQAAVRGGIPATHETIDKAAVMYHLRDLCDEDDTLQVIIPATAVTPAKIPASARAHAYKGVVQMTTPKRQRRDTNTGRIPVSVGGAAAGSSVDGPQTSRVTVHYLLVRLEAQESDLLIFFNVPHDEFDLSGDPRGLSKEEEVATEAIDRLVQTLEVRDWGLFA</sequence>
<evidence type="ECO:0000313" key="5">
    <source>
        <dbReference type="EMBL" id="KAF4229463.1"/>
    </source>
</evidence>
<dbReference type="InterPro" id="IPR016123">
    <property type="entry name" value="Mog1/PsbP_a/b/a-sand"/>
</dbReference>
<dbReference type="EMBL" id="JAAAPX010000132">
    <property type="protein sequence ID" value="KAF4229463.1"/>
    <property type="molecule type" value="Genomic_DNA"/>
</dbReference>
<protein>
    <submittedName>
        <fullName evidence="5">Uncharacterized protein</fullName>
    </submittedName>
</protein>
<feature type="region of interest" description="Disordered" evidence="4">
    <location>
        <begin position="147"/>
        <end position="177"/>
    </location>
</feature>
<keyword evidence="6" id="KW-1185">Reference proteome</keyword>
<feature type="compositionally biased region" description="Low complexity" evidence="4">
    <location>
        <begin position="160"/>
        <end position="171"/>
    </location>
</feature>
<dbReference type="GO" id="GO:0005085">
    <property type="term" value="F:guanyl-nucleotide exchange factor activity"/>
    <property type="evidence" value="ECO:0007669"/>
    <property type="project" value="TreeGrafter"/>
</dbReference>
<feature type="region of interest" description="Disordered" evidence="4">
    <location>
        <begin position="377"/>
        <end position="401"/>
    </location>
</feature>
<comment type="similarity">
    <text evidence="1">Belongs to the MOG1 family.</text>
</comment>
<feature type="region of interest" description="Disordered" evidence="4">
    <location>
        <begin position="647"/>
        <end position="675"/>
    </location>
</feature>
<feature type="region of interest" description="Disordered" evidence="4">
    <location>
        <begin position="40"/>
        <end position="61"/>
    </location>
</feature>
<feature type="compositionally biased region" description="Polar residues" evidence="4">
    <location>
        <begin position="148"/>
        <end position="159"/>
    </location>
</feature>
<dbReference type="AlphaFoldDB" id="A0A8H4GW39"/>
<name>A0A8H4GW39_9EURO</name>
<dbReference type="CDD" id="cd18724">
    <property type="entry name" value="PIN_LabA-like"/>
    <property type="match status" value="1"/>
</dbReference>
<evidence type="ECO:0000256" key="4">
    <source>
        <dbReference type="SAM" id="MobiDB-lite"/>
    </source>
</evidence>
<dbReference type="Pfam" id="PF04603">
    <property type="entry name" value="Mog1"/>
    <property type="match status" value="1"/>
</dbReference>
<feature type="compositionally biased region" description="Low complexity" evidence="4">
    <location>
        <begin position="662"/>
        <end position="673"/>
    </location>
</feature>
<evidence type="ECO:0000256" key="2">
    <source>
        <dbReference type="ARBA" id="ARBA00022448"/>
    </source>
</evidence>
<dbReference type="GO" id="GO:0005634">
    <property type="term" value="C:nucleus"/>
    <property type="evidence" value="ECO:0007669"/>
    <property type="project" value="TreeGrafter"/>
</dbReference>
<evidence type="ECO:0000313" key="6">
    <source>
        <dbReference type="Proteomes" id="UP000653565"/>
    </source>
</evidence>
<feature type="region of interest" description="Disordered" evidence="4">
    <location>
        <begin position="113"/>
        <end position="132"/>
    </location>
</feature>
<keyword evidence="2" id="KW-0813">Transport</keyword>
<dbReference type="InterPro" id="IPR007681">
    <property type="entry name" value="Mog1"/>
</dbReference>
<gene>
    <name evidence="5" type="ORF">CNMCM6805_001444</name>
</gene>
<proteinExistence type="inferred from homology"/>
<reference evidence="5" key="2">
    <citation type="submission" date="2020-04" db="EMBL/GenBank/DDBJ databases">
        <authorList>
            <person name="Santos R.A.C."/>
            <person name="Steenwyk J.L."/>
            <person name="Rivero-Menendez O."/>
            <person name="Mead M.E."/>
            <person name="Silva L.P."/>
            <person name="Bastos R.W."/>
            <person name="Alastruey-Izquierdo A."/>
            <person name="Goldman G.H."/>
            <person name="Rokas A."/>
        </authorList>
    </citation>
    <scope>NUCLEOTIDE SEQUENCE</scope>
    <source>
        <strain evidence="5">CNM-CM6805</strain>
    </source>
</reference>
<organism evidence="5 6">
    <name type="scientific">Aspergillus fumigatiaffinis</name>
    <dbReference type="NCBI Taxonomy" id="340414"/>
    <lineage>
        <taxon>Eukaryota</taxon>
        <taxon>Fungi</taxon>
        <taxon>Dikarya</taxon>
        <taxon>Ascomycota</taxon>
        <taxon>Pezizomycotina</taxon>
        <taxon>Eurotiomycetes</taxon>
        <taxon>Eurotiomycetidae</taxon>
        <taxon>Eurotiales</taxon>
        <taxon>Aspergillaceae</taxon>
        <taxon>Aspergillus</taxon>
        <taxon>Aspergillus subgen. Fumigati</taxon>
    </lineage>
</organism>
<reference evidence="5" key="1">
    <citation type="journal article" date="2020" name="bioRxiv">
        <title>Genomic and phenotypic heterogeneity of clinical isolates of the human pathogens Aspergillus fumigatus, Aspergillus lentulus and Aspergillus fumigatiaffinis.</title>
        <authorList>
            <person name="dos Santos R.A.C."/>
            <person name="Steenwyk J.L."/>
            <person name="Rivero-Menendez O."/>
            <person name="Mead M.E."/>
            <person name="Silva L.P."/>
            <person name="Bastos R.W."/>
            <person name="Alastruey-Izquierdo A."/>
            <person name="Goldman G.H."/>
            <person name="Rokas A."/>
        </authorList>
    </citation>
    <scope>NUCLEOTIDE SEQUENCE</scope>
    <source>
        <strain evidence="5">CNM-CM6805</strain>
    </source>
</reference>
<feature type="compositionally biased region" description="Polar residues" evidence="4">
    <location>
        <begin position="120"/>
        <end position="132"/>
    </location>
</feature>
<dbReference type="GO" id="GO:0006606">
    <property type="term" value="P:protein import into nucleus"/>
    <property type="evidence" value="ECO:0007669"/>
    <property type="project" value="TreeGrafter"/>
</dbReference>
<evidence type="ECO:0000256" key="1">
    <source>
        <dbReference type="ARBA" id="ARBA00010307"/>
    </source>
</evidence>
<accession>A0A8H4GW39</accession>
<dbReference type="SUPFAM" id="SSF55724">
    <property type="entry name" value="Mog1p/PsbP-like"/>
    <property type="match status" value="1"/>
</dbReference>